<dbReference type="InterPro" id="IPR001667">
    <property type="entry name" value="DDH_dom"/>
</dbReference>
<dbReference type="InterPro" id="IPR003156">
    <property type="entry name" value="DHHA1_dom"/>
</dbReference>
<dbReference type="GO" id="GO:0003676">
    <property type="term" value="F:nucleic acid binding"/>
    <property type="evidence" value="ECO:0007669"/>
    <property type="project" value="InterPro"/>
</dbReference>
<dbReference type="Pfam" id="PF01368">
    <property type="entry name" value="DHH"/>
    <property type="match status" value="1"/>
</dbReference>
<reference evidence="3 4" key="1">
    <citation type="submission" date="2020-08" db="EMBL/GenBank/DDBJ databases">
        <title>Bridging the membrane lipid divide: bacteria of the FCB group superphylum have the potential to synthesize archaeal ether lipids.</title>
        <authorList>
            <person name="Villanueva L."/>
            <person name="Von Meijenfeldt F.A.B."/>
            <person name="Westbye A.B."/>
            <person name="Yadav S."/>
            <person name="Hopmans E.C."/>
            <person name="Dutilh B.E."/>
            <person name="Sinninghe Damste J.S."/>
        </authorList>
    </citation>
    <scope>NUCLEOTIDE SEQUENCE [LARGE SCALE GENOMIC DNA]</scope>
    <source>
        <strain evidence="3">NIOZ-UU81</strain>
    </source>
</reference>
<dbReference type="Gene3D" id="3.90.1640.10">
    <property type="entry name" value="inorganic pyrophosphatase (n-terminal core)"/>
    <property type="match status" value="1"/>
</dbReference>
<dbReference type="Pfam" id="PF02272">
    <property type="entry name" value="DHHA1"/>
    <property type="match status" value="1"/>
</dbReference>
<comment type="caution">
    <text evidence="3">The sequence shown here is derived from an EMBL/GenBank/DDBJ whole genome shotgun (WGS) entry which is preliminary data.</text>
</comment>
<evidence type="ECO:0000313" key="3">
    <source>
        <dbReference type="EMBL" id="MBC8208730.1"/>
    </source>
</evidence>
<dbReference type="PANTHER" id="PTHR47618">
    <property type="entry name" value="BIFUNCTIONAL OLIGORIBONUCLEASE AND PAP PHOSPHATASE NRNA"/>
    <property type="match status" value="1"/>
</dbReference>
<evidence type="ECO:0000259" key="2">
    <source>
        <dbReference type="Pfam" id="PF02272"/>
    </source>
</evidence>
<dbReference type="Proteomes" id="UP000599024">
    <property type="component" value="Unassembled WGS sequence"/>
</dbReference>
<sequence length="335" mass="36654">MTVLPEKIRFHLEETGCFVLMTHLHPDGDALGSLLALADVLEGMGKQVFRYLEEPVSDLYRFMPGSELVCTDLSDLADFVAAAHGDVAAVALDCGDDDRLGREKDRLLTIKPLMVIDHHRGHRKFGDFCWVDPDRSSTGEMIYEIVEELQVNLTSAAAFNLYVAIVTDTGSFRYENTTSRTMRIVAELLDLGVRPEEACGHLYDNYSLQRLRLMEQVLATLELHAGEQLATIRLTPAILDSCGASAGDAEGFINYPRSLRTVKVAVLFKENGDAGGSVSMRAKGECDVAQVAALFGGGGHRNAAGFRYEGNNHAKLRADLQAALQAFLSQDSEAE</sequence>
<dbReference type="EMBL" id="JACNLK010000051">
    <property type="protein sequence ID" value="MBC8208730.1"/>
    <property type="molecule type" value="Genomic_DNA"/>
</dbReference>
<accession>A0A8J6NBY4</accession>
<evidence type="ECO:0000259" key="1">
    <source>
        <dbReference type="Pfam" id="PF01368"/>
    </source>
</evidence>
<feature type="domain" description="DDH" evidence="1">
    <location>
        <begin position="19"/>
        <end position="161"/>
    </location>
</feature>
<evidence type="ECO:0000313" key="4">
    <source>
        <dbReference type="Proteomes" id="UP000599024"/>
    </source>
</evidence>
<dbReference type="InterPro" id="IPR038763">
    <property type="entry name" value="DHH_sf"/>
</dbReference>
<dbReference type="Gene3D" id="3.10.310.30">
    <property type="match status" value="1"/>
</dbReference>
<name>A0A8J6NBY4_9BACT</name>
<dbReference type="SUPFAM" id="SSF64182">
    <property type="entry name" value="DHH phosphoesterases"/>
    <property type="match status" value="1"/>
</dbReference>
<dbReference type="InterPro" id="IPR051319">
    <property type="entry name" value="Oligoribo/pAp-PDE_c-di-AMP_PDE"/>
</dbReference>
<dbReference type="PANTHER" id="PTHR47618:SF1">
    <property type="entry name" value="BIFUNCTIONAL OLIGORIBONUCLEASE AND PAP PHOSPHATASE NRNA"/>
    <property type="match status" value="1"/>
</dbReference>
<dbReference type="AlphaFoldDB" id="A0A8J6NBY4"/>
<feature type="domain" description="DHHA1" evidence="2">
    <location>
        <begin position="243"/>
        <end position="324"/>
    </location>
</feature>
<proteinExistence type="predicted"/>
<organism evidence="3 4">
    <name type="scientific">Candidatus Desulfatifera sulfidica</name>
    <dbReference type="NCBI Taxonomy" id="2841691"/>
    <lineage>
        <taxon>Bacteria</taxon>
        <taxon>Pseudomonadati</taxon>
        <taxon>Thermodesulfobacteriota</taxon>
        <taxon>Desulfobulbia</taxon>
        <taxon>Desulfobulbales</taxon>
        <taxon>Desulfobulbaceae</taxon>
        <taxon>Candidatus Desulfatifera</taxon>
    </lineage>
</organism>
<protein>
    <submittedName>
        <fullName evidence="3">Bifunctional oligoribonuclease/PAP phosphatase NrnA</fullName>
    </submittedName>
</protein>
<gene>
    <name evidence="3" type="ORF">H8E79_06145</name>
</gene>